<evidence type="ECO:0000313" key="4">
    <source>
        <dbReference type="Proteomes" id="UP000481861"/>
    </source>
</evidence>
<feature type="compositionally biased region" description="Basic and acidic residues" evidence="1">
    <location>
        <begin position="458"/>
        <end position="471"/>
    </location>
</feature>
<feature type="domain" description="DUF8035" evidence="2">
    <location>
        <begin position="303"/>
        <end position="356"/>
    </location>
</feature>
<dbReference type="Pfam" id="PF26118">
    <property type="entry name" value="DUF8035"/>
    <property type="match status" value="1"/>
</dbReference>
<feature type="region of interest" description="Disordered" evidence="1">
    <location>
        <begin position="162"/>
        <end position="309"/>
    </location>
</feature>
<feature type="compositionally biased region" description="Basic and acidic residues" evidence="1">
    <location>
        <begin position="233"/>
        <end position="250"/>
    </location>
</feature>
<evidence type="ECO:0000259" key="2">
    <source>
        <dbReference type="Pfam" id="PF26118"/>
    </source>
</evidence>
<feature type="region of interest" description="Disordered" evidence="1">
    <location>
        <begin position="1"/>
        <end position="131"/>
    </location>
</feature>
<comment type="caution">
    <text evidence="3">The sequence shown here is derived from an EMBL/GenBank/DDBJ whole genome shotgun (WGS) entry which is preliminary data.</text>
</comment>
<organism evidence="3 4">
    <name type="scientific">Massariosphaeria phaeospora</name>
    <dbReference type="NCBI Taxonomy" id="100035"/>
    <lineage>
        <taxon>Eukaryota</taxon>
        <taxon>Fungi</taxon>
        <taxon>Dikarya</taxon>
        <taxon>Ascomycota</taxon>
        <taxon>Pezizomycotina</taxon>
        <taxon>Dothideomycetes</taxon>
        <taxon>Pleosporomycetidae</taxon>
        <taxon>Pleosporales</taxon>
        <taxon>Pleosporales incertae sedis</taxon>
        <taxon>Massariosphaeria</taxon>
    </lineage>
</organism>
<evidence type="ECO:0000256" key="1">
    <source>
        <dbReference type="SAM" id="MobiDB-lite"/>
    </source>
</evidence>
<feature type="compositionally biased region" description="Basic and acidic residues" evidence="1">
    <location>
        <begin position="26"/>
        <end position="127"/>
    </location>
</feature>
<dbReference type="EMBL" id="JAADJZ010000002">
    <property type="protein sequence ID" value="KAF2877654.1"/>
    <property type="molecule type" value="Genomic_DNA"/>
</dbReference>
<keyword evidence="4" id="KW-1185">Reference proteome</keyword>
<dbReference type="InterPro" id="IPR058348">
    <property type="entry name" value="DUF8035"/>
</dbReference>
<feature type="region of interest" description="Disordered" evidence="1">
    <location>
        <begin position="365"/>
        <end position="489"/>
    </location>
</feature>
<sequence>MYRSSTGTLGHFDDPPPRGGGGGGGERWDRAKFERMSRRGGGDDDSRSDRMSRRGGGDDDDRSERMSRRGGDDHEHFRFQERDRFPGGHREIDIHEDRDRRGARVLEKERFHEHDHFDRGPSRRRDDLFEDYTPSEVANRALAPYRRKSIVEKEVEIAPRRPARPGYLRRQSSLDTFDRRPLPRYGELERDEWRPPANVPIPLPIRERRRSPPRRFQEEDFEEVTYRESGPPEPKREEYREVEVRREKSTTRKSRSRAPSRSVAHSIAPSVAHSVAHSVAQSGRSSSSSSFEEVEPARSSFGKKGRTRMPKRLVKKQAVVDLGYPFEEEDDFIVIRRALEKDHIDELIKISESYKEEKTLYVYGDNNDFSHAPPPPPPPEFSMAPPPPEFSMPPPPPEFSMPPPPPPDAYSRPPPPPATFYAPPPPASVAHSVRSHHTHHQPAPSVHYAQSVRSVSPSRHEVYEERIEESNHIGGPLTVLVPDDRRGSRAARDIKDEIRQLEEERRMLKYERETDYEFVERREPRKEVLRVDKDRKGRLALVRSTH</sequence>
<reference evidence="3 4" key="1">
    <citation type="submission" date="2020-01" db="EMBL/GenBank/DDBJ databases">
        <authorList>
            <consortium name="DOE Joint Genome Institute"/>
            <person name="Haridas S."/>
            <person name="Albert R."/>
            <person name="Binder M."/>
            <person name="Bloem J."/>
            <person name="Labutti K."/>
            <person name="Salamov A."/>
            <person name="Andreopoulos B."/>
            <person name="Baker S.E."/>
            <person name="Barry K."/>
            <person name="Bills G."/>
            <person name="Bluhm B.H."/>
            <person name="Cannon C."/>
            <person name="Castanera R."/>
            <person name="Culley D.E."/>
            <person name="Daum C."/>
            <person name="Ezra D."/>
            <person name="Gonzalez J.B."/>
            <person name="Henrissat B."/>
            <person name="Kuo A."/>
            <person name="Liang C."/>
            <person name="Lipzen A."/>
            <person name="Lutzoni F."/>
            <person name="Magnuson J."/>
            <person name="Mondo S."/>
            <person name="Nolan M."/>
            <person name="Ohm R."/>
            <person name="Pangilinan J."/>
            <person name="Park H.-J.H."/>
            <person name="Ramirez L."/>
            <person name="Alfaro M."/>
            <person name="Sun H."/>
            <person name="Tritt A."/>
            <person name="Yoshinaga Y."/>
            <person name="Zwiers L.-H.L."/>
            <person name="Turgeon B.G."/>
            <person name="Goodwin S.B."/>
            <person name="Spatafora J.W."/>
            <person name="Crous P.W."/>
            <person name="Grigoriev I.V."/>
        </authorList>
    </citation>
    <scope>NUCLEOTIDE SEQUENCE [LARGE SCALE GENOMIC DNA]</scope>
    <source>
        <strain evidence="3 4">CBS 611.86</strain>
    </source>
</reference>
<evidence type="ECO:0000313" key="3">
    <source>
        <dbReference type="EMBL" id="KAF2877654.1"/>
    </source>
</evidence>
<dbReference type="OrthoDB" id="2192830at2759"/>
<name>A0A7C8IEI9_9PLEO</name>
<gene>
    <name evidence="3" type="ORF">BDV95DRAFT_559743</name>
</gene>
<accession>A0A7C8IEI9</accession>
<feature type="compositionally biased region" description="Basic and acidic residues" evidence="1">
    <location>
        <begin position="176"/>
        <end position="194"/>
    </location>
</feature>
<protein>
    <recommendedName>
        <fullName evidence="2">DUF8035 domain-containing protein</fullName>
    </recommendedName>
</protein>
<feature type="compositionally biased region" description="Pro residues" evidence="1">
    <location>
        <begin position="372"/>
        <end position="427"/>
    </location>
</feature>
<dbReference type="Proteomes" id="UP000481861">
    <property type="component" value="Unassembled WGS sequence"/>
</dbReference>
<proteinExistence type="predicted"/>
<dbReference type="AlphaFoldDB" id="A0A7C8IEI9"/>